<feature type="region of interest" description="Disordered" evidence="1">
    <location>
        <begin position="155"/>
        <end position="176"/>
    </location>
</feature>
<dbReference type="EMBL" id="VEVO01000032">
    <property type="protein sequence ID" value="KAF0022343.1"/>
    <property type="molecule type" value="Genomic_DNA"/>
</dbReference>
<dbReference type="AlphaFoldDB" id="A0A6A4RKG4"/>
<feature type="compositionally biased region" description="Basic residues" evidence="1">
    <location>
        <begin position="14"/>
        <end position="30"/>
    </location>
</feature>
<accession>A0A6A4RKG4</accession>
<evidence type="ECO:0000256" key="1">
    <source>
        <dbReference type="SAM" id="MobiDB-lite"/>
    </source>
</evidence>
<evidence type="ECO:0000313" key="2">
    <source>
        <dbReference type="EMBL" id="KAF0022343.1"/>
    </source>
</evidence>
<gene>
    <name evidence="2" type="ORF">F2P81_025408</name>
</gene>
<comment type="caution">
    <text evidence="2">The sequence shown here is derived from an EMBL/GenBank/DDBJ whole genome shotgun (WGS) entry which is preliminary data.</text>
</comment>
<sequence length="176" mass="20344">MRGKEGQNRERKGLKTKGRRTFARRRKRTKSEREDASQGQIQLIIIIVISSKTRHLFFLMSASSDRIQITDLLAICHDFLRCHIETLLSSTSQCLSHMVKRRRWLRVGKLRDTAPGQRRNPHLEFQISFLTPHTRSRVIPPRVIRAVEIAATREQAAVHEPSRSSGKDNKLLNMNA</sequence>
<feature type="compositionally biased region" description="Basic and acidic residues" evidence="1">
    <location>
        <begin position="156"/>
        <end position="170"/>
    </location>
</feature>
<name>A0A6A4RKG4_SCOMX</name>
<feature type="region of interest" description="Disordered" evidence="1">
    <location>
        <begin position="1"/>
        <end position="34"/>
    </location>
</feature>
<proteinExistence type="predicted"/>
<dbReference type="Proteomes" id="UP000438429">
    <property type="component" value="Unassembled WGS sequence"/>
</dbReference>
<evidence type="ECO:0000313" key="3">
    <source>
        <dbReference type="Proteomes" id="UP000438429"/>
    </source>
</evidence>
<reference evidence="2 3" key="1">
    <citation type="submission" date="2019-06" db="EMBL/GenBank/DDBJ databases">
        <title>Draft genomes of female and male turbot (Scophthalmus maximus).</title>
        <authorList>
            <person name="Xu H."/>
            <person name="Xu X.-W."/>
            <person name="Shao C."/>
            <person name="Chen S."/>
        </authorList>
    </citation>
    <scope>NUCLEOTIDE SEQUENCE [LARGE SCALE GENOMIC DNA]</scope>
    <source>
        <strain evidence="2">Ysfricsl-2016a</strain>
        <tissue evidence="2">Blood</tissue>
    </source>
</reference>
<protein>
    <submittedName>
        <fullName evidence="2">Uncharacterized protein</fullName>
    </submittedName>
</protein>
<organism evidence="2 3">
    <name type="scientific">Scophthalmus maximus</name>
    <name type="common">Turbot</name>
    <name type="synonym">Psetta maxima</name>
    <dbReference type="NCBI Taxonomy" id="52904"/>
    <lineage>
        <taxon>Eukaryota</taxon>
        <taxon>Metazoa</taxon>
        <taxon>Chordata</taxon>
        <taxon>Craniata</taxon>
        <taxon>Vertebrata</taxon>
        <taxon>Euteleostomi</taxon>
        <taxon>Actinopterygii</taxon>
        <taxon>Neopterygii</taxon>
        <taxon>Teleostei</taxon>
        <taxon>Neoteleostei</taxon>
        <taxon>Acanthomorphata</taxon>
        <taxon>Carangaria</taxon>
        <taxon>Pleuronectiformes</taxon>
        <taxon>Pleuronectoidei</taxon>
        <taxon>Scophthalmidae</taxon>
        <taxon>Scophthalmus</taxon>
    </lineage>
</organism>
<feature type="compositionally biased region" description="Basic and acidic residues" evidence="1">
    <location>
        <begin position="1"/>
        <end position="13"/>
    </location>
</feature>